<protein>
    <submittedName>
        <fullName evidence="1">Uncharacterized protein</fullName>
    </submittedName>
</protein>
<dbReference type="AlphaFoldDB" id="A0A4Y4DUJ6"/>
<proteinExistence type="predicted"/>
<dbReference type="EMBL" id="BJNY01000015">
    <property type="protein sequence ID" value="GED07028.1"/>
    <property type="molecule type" value="Genomic_DNA"/>
</dbReference>
<dbReference type="Proteomes" id="UP000316612">
    <property type="component" value="Unassembled WGS sequence"/>
</dbReference>
<comment type="caution">
    <text evidence="1">The sequence shown here is derived from an EMBL/GenBank/DDBJ whole genome shotgun (WGS) entry which is preliminary data.</text>
</comment>
<name>A0A4Y4DUJ6_GLUUR</name>
<dbReference type="OrthoDB" id="68692at2"/>
<dbReference type="RefSeq" id="WP_141365685.1">
    <property type="nucleotide sequence ID" value="NZ_BAAAJL010000010.1"/>
</dbReference>
<evidence type="ECO:0000313" key="1">
    <source>
        <dbReference type="EMBL" id="GED07028.1"/>
    </source>
</evidence>
<sequence length="121" mass="13326">MDTSDWVSVQREDGETVGYLQPLDPAYEQVIARNVLGHAIQRGIDYRSGEELLIERGISELMNAWIITAGDQAGDEEFSILEVTPQEIILGNALRTKALAPTPRISIPWPDTAPVLARAGR</sequence>
<accession>A0A4Y4DUJ6</accession>
<evidence type="ECO:0000313" key="2">
    <source>
        <dbReference type="Proteomes" id="UP000316612"/>
    </source>
</evidence>
<keyword evidence="2" id="KW-1185">Reference proteome</keyword>
<reference evidence="1 2" key="1">
    <citation type="submission" date="2019-06" db="EMBL/GenBank/DDBJ databases">
        <title>Whole genome shotgun sequence of Glutamicibacter uratoxydans NBRC 15515.</title>
        <authorList>
            <person name="Hosoyama A."/>
            <person name="Uohara A."/>
            <person name="Ohji S."/>
            <person name="Ichikawa N."/>
        </authorList>
    </citation>
    <scope>NUCLEOTIDE SEQUENCE [LARGE SCALE GENOMIC DNA]</scope>
    <source>
        <strain evidence="1 2">NBRC 15515</strain>
    </source>
</reference>
<gene>
    <name evidence="1" type="ORF">AUR04nite_25600</name>
</gene>
<organism evidence="1 2">
    <name type="scientific">Glutamicibacter uratoxydans</name>
    <name type="common">Arthrobacter uratoxydans</name>
    <dbReference type="NCBI Taxonomy" id="43667"/>
    <lineage>
        <taxon>Bacteria</taxon>
        <taxon>Bacillati</taxon>
        <taxon>Actinomycetota</taxon>
        <taxon>Actinomycetes</taxon>
        <taxon>Micrococcales</taxon>
        <taxon>Micrococcaceae</taxon>
        <taxon>Glutamicibacter</taxon>
    </lineage>
</organism>